<dbReference type="KEGG" id="tbg:TbgDal_VIII5040"/>
<reference evidence="2" key="1">
    <citation type="journal article" date="2010" name="PLoS Negl. Trop. Dis.">
        <title>The genome sequence of Trypanosoma brucei gambiense, causative agent of chronic human african trypanosomiasis.</title>
        <authorList>
            <person name="Jackson A.P."/>
            <person name="Sanders M."/>
            <person name="Berry A."/>
            <person name="McQuillan J."/>
            <person name="Aslett M.A."/>
            <person name="Quail M.A."/>
            <person name="Chukualim B."/>
            <person name="Capewell P."/>
            <person name="MacLeod A."/>
            <person name="Melville S.E."/>
            <person name="Gibson W."/>
            <person name="Barry J.D."/>
            <person name="Berriman M."/>
            <person name="Hertz-Fowler C."/>
        </authorList>
    </citation>
    <scope>NUCLEOTIDE SEQUENCE [LARGE SCALE GENOMIC DNA]</scope>
    <source>
        <strain evidence="2">MHOM/CI/86/DAL972</strain>
    </source>
</reference>
<dbReference type="Proteomes" id="UP000002316">
    <property type="component" value="Chromosome 8"/>
</dbReference>
<proteinExistence type="predicted"/>
<evidence type="ECO:0000313" key="1">
    <source>
        <dbReference type="EMBL" id="CBH13563.1"/>
    </source>
</evidence>
<accession>C9ZVX5</accession>
<dbReference type="EMBL" id="FN554971">
    <property type="protein sequence ID" value="CBH13563.1"/>
    <property type="molecule type" value="Genomic_DNA"/>
</dbReference>
<organism evidence="1 2">
    <name type="scientific">Trypanosoma brucei gambiense (strain MHOM/CI/86/DAL972)</name>
    <dbReference type="NCBI Taxonomy" id="679716"/>
    <lineage>
        <taxon>Eukaryota</taxon>
        <taxon>Discoba</taxon>
        <taxon>Euglenozoa</taxon>
        <taxon>Kinetoplastea</taxon>
        <taxon>Metakinetoplastina</taxon>
        <taxon>Trypanosomatida</taxon>
        <taxon>Trypanosomatidae</taxon>
        <taxon>Trypanosoma</taxon>
    </lineage>
</organism>
<gene>
    <name evidence="1" type="ORF">TbgDal_VIII5040</name>
</gene>
<name>C9ZVX5_TRYB9</name>
<evidence type="ECO:0000313" key="2">
    <source>
        <dbReference type="Proteomes" id="UP000002316"/>
    </source>
</evidence>
<dbReference type="GeneID" id="23863713"/>
<dbReference type="RefSeq" id="XP_011775840.1">
    <property type="nucleotide sequence ID" value="XM_011777538.1"/>
</dbReference>
<sequence length="117" mass="14006">MRHLKNNKPQRQRTSSIVNCIIRSHPQLQLPSFHAFDMTKRGESKNMILWYIENMLRARTLFTGPSAHIHMHKPCHNHKFRHNYKCDRICVECVCVCVCVFGKRGRSYRSNERRNLR</sequence>
<protein>
    <submittedName>
        <fullName evidence="1">Uncharacterized protein</fullName>
    </submittedName>
</protein>
<dbReference type="AlphaFoldDB" id="C9ZVX5"/>